<protein>
    <submittedName>
        <fullName evidence="1">Uncharacterized protein</fullName>
    </submittedName>
</protein>
<gene>
    <name evidence="1" type="ORF">AVEN_34426_1</name>
</gene>
<dbReference type="Proteomes" id="UP000499080">
    <property type="component" value="Unassembled WGS sequence"/>
</dbReference>
<reference evidence="1 2" key="1">
    <citation type="journal article" date="2019" name="Sci. Rep.">
        <title>Orb-weaving spider Araneus ventricosus genome elucidates the spidroin gene catalogue.</title>
        <authorList>
            <person name="Kono N."/>
            <person name="Nakamura H."/>
            <person name="Ohtoshi R."/>
            <person name="Moran D.A.P."/>
            <person name="Shinohara A."/>
            <person name="Yoshida Y."/>
            <person name="Fujiwara M."/>
            <person name="Mori M."/>
            <person name="Tomita M."/>
            <person name="Arakawa K."/>
        </authorList>
    </citation>
    <scope>NUCLEOTIDE SEQUENCE [LARGE SCALE GENOMIC DNA]</scope>
</reference>
<sequence length="99" mass="11401">MHFLPFLKATQNTLARLLGTNEMILNRREAREQSAISQAIEASVKEKELYEKSRLFVSLKELDLKKIDAVPYSTLLYAAEWNVPMVYSLNDRPSKSGFH</sequence>
<organism evidence="1 2">
    <name type="scientific">Araneus ventricosus</name>
    <name type="common">Orbweaver spider</name>
    <name type="synonym">Epeira ventricosa</name>
    <dbReference type="NCBI Taxonomy" id="182803"/>
    <lineage>
        <taxon>Eukaryota</taxon>
        <taxon>Metazoa</taxon>
        <taxon>Ecdysozoa</taxon>
        <taxon>Arthropoda</taxon>
        <taxon>Chelicerata</taxon>
        <taxon>Arachnida</taxon>
        <taxon>Araneae</taxon>
        <taxon>Araneomorphae</taxon>
        <taxon>Entelegynae</taxon>
        <taxon>Araneoidea</taxon>
        <taxon>Araneidae</taxon>
        <taxon>Araneus</taxon>
    </lineage>
</organism>
<evidence type="ECO:0000313" key="1">
    <source>
        <dbReference type="EMBL" id="GBM48109.1"/>
    </source>
</evidence>
<dbReference type="EMBL" id="BGPR01001202">
    <property type="protein sequence ID" value="GBM48109.1"/>
    <property type="molecule type" value="Genomic_DNA"/>
</dbReference>
<dbReference type="AlphaFoldDB" id="A0A4Y2G671"/>
<comment type="caution">
    <text evidence="1">The sequence shown here is derived from an EMBL/GenBank/DDBJ whole genome shotgun (WGS) entry which is preliminary data.</text>
</comment>
<proteinExistence type="predicted"/>
<name>A0A4Y2G671_ARAVE</name>
<accession>A0A4Y2G671</accession>
<evidence type="ECO:0000313" key="2">
    <source>
        <dbReference type="Proteomes" id="UP000499080"/>
    </source>
</evidence>
<keyword evidence="2" id="KW-1185">Reference proteome</keyword>